<dbReference type="SMART" id="SM00240">
    <property type="entry name" value="FHA"/>
    <property type="match status" value="1"/>
</dbReference>
<keyword evidence="7" id="KW-0028">Amino-acid biosynthesis</keyword>
<dbReference type="Gene3D" id="1.20.58.480">
    <property type="match status" value="1"/>
</dbReference>
<evidence type="ECO:0000313" key="12">
    <source>
        <dbReference type="EMBL" id="MFF4775772.1"/>
    </source>
</evidence>
<evidence type="ECO:0000256" key="1">
    <source>
        <dbReference type="ARBA" id="ARBA00001917"/>
    </source>
</evidence>
<comment type="caution">
    <text evidence="12">The sequence shown here is derived from an EMBL/GenBank/DDBJ whole genome shotgun (WGS) entry which is preliminary data.</text>
</comment>
<dbReference type="SUPFAM" id="SSF55856">
    <property type="entry name" value="Cytochrome b5-like heme/steroid binding domain"/>
    <property type="match status" value="1"/>
</dbReference>
<dbReference type="SMART" id="SM01117">
    <property type="entry name" value="Cyt-b5"/>
    <property type="match status" value="1"/>
</dbReference>
<dbReference type="Pfam" id="PF00173">
    <property type="entry name" value="Cyt-b5"/>
    <property type="match status" value="1"/>
</dbReference>
<dbReference type="InterPro" id="IPR000898">
    <property type="entry name" value="Indolamine_dOase"/>
</dbReference>
<proteinExistence type="predicted"/>
<dbReference type="Pfam" id="PF01231">
    <property type="entry name" value="IDO"/>
    <property type="match status" value="1"/>
</dbReference>
<keyword evidence="7" id="KW-0198">Cysteine biosynthesis</keyword>
<dbReference type="SUPFAM" id="SSF52343">
    <property type="entry name" value="Ferredoxin reductase-like, C-terminal NADP-linked domain"/>
    <property type="match status" value="1"/>
</dbReference>
<evidence type="ECO:0000256" key="8">
    <source>
        <dbReference type="SAM" id="MobiDB-lite"/>
    </source>
</evidence>
<dbReference type="InterPro" id="IPR001709">
    <property type="entry name" value="Flavoprot_Pyr_Nucl_cyt_Rdtase"/>
</dbReference>
<comment type="cofactor">
    <cofactor evidence="1">
        <name>FMN</name>
        <dbReference type="ChEBI" id="CHEBI:58210"/>
    </cofactor>
</comment>
<feature type="domain" description="FAD-binding FR-type" evidence="11">
    <location>
        <begin position="512"/>
        <end position="756"/>
    </location>
</feature>
<keyword evidence="2" id="KW-0597">Phosphoprotein</keyword>
<organism evidence="12 13">
    <name type="scientific">Microtetraspora fusca</name>
    <dbReference type="NCBI Taxonomy" id="1997"/>
    <lineage>
        <taxon>Bacteria</taxon>
        <taxon>Bacillati</taxon>
        <taxon>Actinomycetota</taxon>
        <taxon>Actinomycetes</taxon>
        <taxon>Streptosporangiales</taxon>
        <taxon>Streptosporangiaceae</taxon>
        <taxon>Microtetraspora</taxon>
    </lineage>
</organism>
<dbReference type="InterPro" id="IPR008984">
    <property type="entry name" value="SMAD_FHA_dom_sf"/>
</dbReference>
<dbReference type="InterPro" id="IPR001199">
    <property type="entry name" value="Cyt_B5-like_heme/steroid-bd"/>
</dbReference>
<dbReference type="InterPro" id="IPR039261">
    <property type="entry name" value="FNR_nucleotide-bd"/>
</dbReference>
<dbReference type="Pfam" id="PF00175">
    <property type="entry name" value="NAD_binding_1"/>
    <property type="match status" value="1"/>
</dbReference>
<evidence type="ECO:0000256" key="7">
    <source>
        <dbReference type="ARBA" id="ARBA00023192"/>
    </source>
</evidence>
<dbReference type="PANTHER" id="PTHR19384:SF128">
    <property type="entry name" value="NADPH OXIDOREDUCTASE A"/>
    <property type="match status" value="1"/>
</dbReference>
<dbReference type="RefSeq" id="WP_387343998.1">
    <property type="nucleotide sequence ID" value="NZ_JBIAXI010000014.1"/>
</dbReference>
<dbReference type="Gene3D" id="2.40.30.10">
    <property type="entry name" value="Translation factors"/>
    <property type="match status" value="1"/>
</dbReference>
<evidence type="ECO:0000259" key="9">
    <source>
        <dbReference type="PROSITE" id="PS50006"/>
    </source>
</evidence>
<sequence>MILTDRHTHESSERVCTLPATLGRDSGAAAVVLDDGTVSRRHARLEVVDNQLVLTDLGSSNGTYVNDTRVTRQVLAPGDRVRIGRYELTWTFLDPDVTALVDPGQLTVLRPVGPPRVAARRVVEAAEEHNRRVGHELDGFLSLAHGFLPVEPPLLAFPESHRAWDEMTDRLPELFRRLSLRRAFDAMPVLDARPEALPDRYLLRASTLLGVFAHAYQYMAIDPPTALPDSLLRPWTTVSRRLGKKIPAVSYIDLFFYNWRLRDPAGPRALDNMDLLVPAWNNPAERVFYLVTTEFAMELTPVLGAMLDAQEAVVADDPAALESALLVILDRLQHVTQAIYPQIDPNLRARHPLDQVLWAKTVGTAGVPIFDGAPSPSGTAQPQIHALDAFLERRDFGSLVGRQSVYLSGFFPRHWQELVAALREVSVRQYVEDTRNRTLRGIYNAMLDAYVGDRGWMGLHRIKTYGFLEVAFKVGRQVTTGARFTGLFKDRTWDKVDGELAVARDERRPPVGPPVVFGTARRGRVVTGESGAWTCYLELDVTGHGVHHLPGDRVGVLAENDDELVRRTVAALQATGDELVRLTPKWRAAVACRAGYGEVDVLPLRTLLRFARLRPMGREVAKRLVKLTAVGSWQRVVDARMEDQWELWDVLNLLYAGGYDVTRLWKADPREDDAFCAVIPPEPFRLYSIASAPPPGQPATTLQLVVAGLDYTSARTPWSYPRERQGTASHFLRRASVEGRHRLSLQIVPTPRFRLPADPDRPVVMFAAGSGIAPFLGFVAARTGPGENRLYLGIRTPEEFVEHTGLDAAAAAGRLKLSVAFSRADAAIGFDGRRHVVQTGQRRRVDDVIRAEADALWELLRSTDDGGRGAFVYVCGSARFAVSVLEALTDIVPGDGREFLRRLVADGRLGQDVFTTYMGHAQQGPRFEVSDLAQHNTPDAGYWMAIGGAVFDVGEFLHLHIGGPHIVRNHVGLDATAAYRKVLHHAHAEIDAQLAMYQIGHLRRLQFGARWGVVLTEDGLRALPLEELFRTWVRFVYLLVGMENALAADYGFTTSVTTLGEDPQELTPFKAQYVLEAHRRFLVSYLDGLVHEDLRTLWQLTVGFCDPHLDIRSFDTDLAAMSARPDVGLVRHSVSAVKELLLAGDDFRRVTAMCRTYAHVDVQLLRDLKTAVLEGIRAFEIHEGDVVEQAGATLLTAVREALAAVSTYYQRLAEQTRGQGITADGAAEEAIPADRGLPGHGGPLPLPD</sequence>
<dbReference type="Gene3D" id="2.60.200.20">
    <property type="match status" value="1"/>
</dbReference>
<dbReference type="InterPro" id="IPR000253">
    <property type="entry name" value="FHA_dom"/>
</dbReference>
<feature type="domain" description="Cytochrome b5 heme-binding" evidence="10">
    <location>
        <begin position="924"/>
        <end position="1003"/>
    </location>
</feature>
<dbReference type="InterPro" id="IPR023173">
    <property type="entry name" value="NADPH_Cyt_P450_Rdtase_alpha"/>
</dbReference>
<dbReference type="PROSITE" id="PS51384">
    <property type="entry name" value="FAD_FR"/>
    <property type="match status" value="1"/>
</dbReference>
<evidence type="ECO:0000256" key="2">
    <source>
        <dbReference type="ARBA" id="ARBA00022553"/>
    </source>
</evidence>
<keyword evidence="5" id="KW-0479">Metal-binding</keyword>
<protein>
    <submittedName>
        <fullName evidence="12">FHA domain-containing protein</fullName>
    </submittedName>
</protein>
<dbReference type="InterPro" id="IPR017927">
    <property type="entry name" value="FAD-bd_FR_type"/>
</dbReference>
<dbReference type="PANTHER" id="PTHR19384">
    <property type="entry name" value="NITRIC OXIDE SYNTHASE-RELATED"/>
    <property type="match status" value="1"/>
</dbReference>
<keyword evidence="4" id="KW-0288">FMN</keyword>
<evidence type="ECO:0000259" key="11">
    <source>
        <dbReference type="PROSITE" id="PS51384"/>
    </source>
</evidence>
<dbReference type="Gene3D" id="1.20.990.10">
    <property type="entry name" value="NADPH-cytochrome p450 Reductase, Chain A, domain 3"/>
    <property type="match status" value="1"/>
</dbReference>
<dbReference type="CDD" id="cd00060">
    <property type="entry name" value="FHA"/>
    <property type="match status" value="1"/>
</dbReference>
<dbReference type="Proteomes" id="UP001602119">
    <property type="component" value="Unassembled WGS sequence"/>
</dbReference>
<keyword evidence="13" id="KW-1185">Reference proteome</keyword>
<dbReference type="Gene3D" id="3.10.120.10">
    <property type="entry name" value="Cytochrome b5-like heme/steroid binding domain"/>
    <property type="match status" value="1"/>
</dbReference>
<feature type="region of interest" description="Disordered" evidence="8">
    <location>
        <begin position="1229"/>
        <end position="1248"/>
    </location>
</feature>
<gene>
    <name evidence="12" type="ORF">ACFY05_23240</name>
</gene>
<evidence type="ECO:0000256" key="6">
    <source>
        <dbReference type="ARBA" id="ARBA00023004"/>
    </source>
</evidence>
<dbReference type="InterPro" id="IPR037217">
    <property type="entry name" value="Trp/Indoleamine_2_3_dOase-like"/>
</dbReference>
<dbReference type="SUPFAM" id="SSF140959">
    <property type="entry name" value="Indolic compounds 2,3-dioxygenase-like"/>
    <property type="match status" value="1"/>
</dbReference>
<name>A0ABW6VB36_MICFU</name>
<dbReference type="PRINTS" id="PR00371">
    <property type="entry name" value="FPNCR"/>
</dbReference>
<dbReference type="InterPro" id="IPR036400">
    <property type="entry name" value="Cyt_B5-like_heme/steroid_sf"/>
</dbReference>
<evidence type="ECO:0000256" key="3">
    <source>
        <dbReference type="ARBA" id="ARBA00022630"/>
    </source>
</evidence>
<accession>A0ABW6VB36</accession>
<dbReference type="PROSITE" id="PS50006">
    <property type="entry name" value="FHA_DOMAIN"/>
    <property type="match status" value="1"/>
</dbReference>
<reference evidence="12 13" key="1">
    <citation type="submission" date="2024-10" db="EMBL/GenBank/DDBJ databases">
        <title>The Natural Products Discovery Center: Release of the First 8490 Sequenced Strains for Exploring Actinobacteria Biosynthetic Diversity.</title>
        <authorList>
            <person name="Kalkreuter E."/>
            <person name="Kautsar S.A."/>
            <person name="Yang D."/>
            <person name="Bader C.D."/>
            <person name="Teijaro C.N."/>
            <person name="Fluegel L."/>
            <person name="Davis C.M."/>
            <person name="Simpson J.R."/>
            <person name="Lauterbach L."/>
            <person name="Steele A.D."/>
            <person name="Gui C."/>
            <person name="Meng S."/>
            <person name="Li G."/>
            <person name="Viehrig K."/>
            <person name="Ye F."/>
            <person name="Su P."/>
            <person name="Kiefer A.F."/>
            <person name="Nichols A."/>
            <person name="Cepeda A.J."/>
            <person name="Yan W."/>
            <person name="Fan B."/>
            <person name="Jiang Y."/>
            <person name="Adhikari A."/>
            <person name="Zheng C.-J."/>
            <person name="Schuster L."/>
            <person name="Cowan T.M."/>
            <person name="Smanski M.J."/>
            <person name="Chevrette M.G."/>
            <person name="De Carvalho L.P.S."/>
            <person name="Shen B."/>
        </authorList>
    </citation>
    <scope>NUCLEOTIDE SEQUENCE [LARGE SCALE GENOMIC DNA]</scope>
    <source>
        <strain evidence="12 13">NPDC001281</strain>
    </source>
</reference>
<dbReference type="EMBL" id="JBIAXI010000014">
    <property type="protein sequence ID" value="MFF4775772.1"/>
    <property type="molecule type" value="Genomic_DNA"/>
</dbReference>
<keyword evidence="6" id="KW-0408">Iron</keyword>
<keyword evidence="3" id="KW-0285">Flavoprotein</keyword>
<dbReference type="PROSITE" id="PS50255">
    <property type="entry name" value="CYTOCHROME_B5_2"/>
    <property type="match status" value="1"/>
</dbReference>
<dbReference type="Pfam" id="PF00498">
    <property type="entry name" value="FHA"/>
    <property type="match status" value="1"/>
</dbReference>
<evidence type="ECO:0000259" key="10">
    <source>
        <dbReference type="PROSITE" id="PS50255"/>
    </source>
</evidence>
<dbReference type="SUPFAM" id="SSF49879">
    <property type="entry name" value="SMAD/FHA domain"/>
    <property type="match status" value="1"/>
</dbReference>
<dbReference type="Gene3D" id="3.40.50.80">
    <property type="entry name" value="Nucleotide-binding domain of ferredoxin-NADP reductase (FNR) module"/>
    <property type="match status" value="1"/>
</dbReference>
<evidence type="ECO:0000256" key="5">
    <source>
        <dbReference type="ARBA" id="ARBA00022723"/>
    </source>
</evidence>
<evidence type="ECO:0000256" key="4">
    <source>
        <dbReference type="ARBA" id="ARBA00022643"/>
    </source>
</evidence>
<dbReference type="InterPro" id="IPR001433">
    <property type="entry name" value="OxRdtase_FAD/NAD-bd"/>
</dbReference>
<dbReference type="SUPFAM" id="SSF63380">
    <property type="entry name" value="Riboflavin synthase domain-like"/>
    <property type="match status" value="1"/>
</dbReference>
<dbReference type="InterPro" id="IPR017938">
    <property type="entry name" value="Riboflavin_synthase-like_b-brl"/>
</dbReference>
<feature type="domain" description="FHA" evidence="9">
    <location>
        <begin position="20"/>
        <end position="70"/>
    </location>
</feature>
<evidence type="ECO:0000313" key="13">
    <source>
        <dbReference type="Proteomes" id="UP001602119"/>
    </source>
</evidence>